<keyword evidence="2 6" id="KW-0472">Membrane</keyword>
<keyword evidence="8" id="KW-1185">Reference proteome</keyword>
<dbReference type="Pfam" id="PF04390">
    <property type="entry name" value="LptE"/>
    <property type="match status" value="1"/>
</dbReference>
<evidence type="ECO:0000256" key="6">
    <source>
        <dbReference type="HAMAP-Rule" id="MF_01186"/>
    </source>
</evidence>
<sequence>MRYLILFIITFIIIINGCGFHLHDTDKIPKELKILKLNINNSYGHITHIIKQQLKLNNIRLMNEAVQNIPILKIENTSKKIETVSIYQDGKSAEKKLIFFLNVLFILPNGTSYPINVRVERTFFDNPLEILAREAENEVIKQEIYEEAVCQLIDKLLIIYGNI</sequence>
<evidence type="ECO:0000256" key="4">
    <source>
        <dbReference type="ARBA" id="ARBA00023237"/>
    </source>
</evidence>
<dbReference type="GO" id="GO:0043165">
    <property type="term" value="P:Gram-negative-bacterium-type cell outer membrane assembly"/>
    <property type="evidence" value="ECO:0007669"/>
    <property type="project" value="UniProtKB-UniRule"/>
</dbReference>
<evidence type="ECO:0000256" key="1">
    <source>
        <dbReference type="ARBA" id="ARBA00022729"/>
    </source>
</evidence>
<comment type="function">
    <text evidence="6">Together with LptD, is involved in the assembly of lipopolysaccharide (LPS) at the surface of the outer membrane. Required for the proper assembly of LptD. Binds LPS and may serve as the LPS recognition site at the outer membrane.</text>
</comment>
<dbReference type="GO" id="GO:0001530">
    <property type="term" value="F:lipopolysaccharide binding"/>
    <property type="evidence" value="ECO:0007669"/>
    <property type="project" value="TreeGrafter"/>
</dbReference>
<dbReference type="GO" id="GO:0009279">
    <property type="term" value="C:cell outer membrane"/>
    <property type="evidence" value="ECO:0007669"/>
    <property type="project" value="UniProtKB-UniRule"/>
</dbReference>
<dbReference type="GO" id="GO:0015920">
    <property type="term" value="P:lipopolysaccharide transport"/>
    <property type="evidence" value="ECO:0007669"/>
    <property type="project" value="TreeGrafter"/>
</dbReference>
<dbReference type="PANTHER" id="PTHR38098:SF1">
    <property type="entry name" value="LPS-ASSEMBLY LIPOPROTEIN LPTE"/>
    <property type="match status" value="1"/>
</dbReference>
<organism evidence="7 8">
    <name type="scientific">Candidatus Arsenophonus lipoptenae</name>
    <dbReference type="NCBI Taxonomy" id="634113"/>
    <lineage>
        <taxon>Bacteria</taxon>
        <taxon>Pseudomonadati</taxon>
        <taxon>Pseudomonadota</taxon>
        <taxon>Gammaproteobacteria</taxon>
        <taxon>Enterobacterales</taxon>
        <taxon>Morganellaceae</taxon>
        <taxon>Arsenophonus</taxon>
    </lineage>
</organism>
<dbReference type="EMBL" id="CP013920">
    <property type="protein sequence ID" value="AMA65143.1"/>
    <property type="molecule type" value="Genomic_DNA"/>
</dbReference>
<comment type="similarity">
    <text evidence="6">Belongs to the LptE lipoprotein family.</text>
</comment>
<accession>A0A120HPY1</accession>
<keyword evidence="5 7" id="KW-0449">Lipoprotein</keyword>
<evidence type="ECO:0000313" key="7">
    <source>
        <dbReference type="EMBL" id="AMA65143.1"/>
    </source>
</evidence>
<dbReference type="KEGG" id="asy:AUT07_00590"/>
<evidence type="ECO:0000313" key="8">
    <source>
        <dbReference type="Proteomes" id="UP000069926"/>
    </source>
</evidence>
<proteinExistence type="inferred from homology"/>
<gene>
    <name evidence="6 7" type="primary">lptE</name>
    <name evidence="7" type="ORF">AUT07_00590</name>
</gene>
<dbReference type="AlphaFoldDB" id="A0A120HPY1"/>
<reference evidence="7 8" key="1">
    <citation type="submission" date="2016-01" db="EMBL/GenBank/DDBJ databases">
        <title>Genome sequence of Ca. Arsenophonus lipopteni, the exclusive symbiont of a blood sucking fly Lipoptena cervi (Diptera: Hippoboscidae).</title>
        <authorList>
            <person name="Novakova E."/>
            <person name="Hypsa V."/>
            <person name="Nguyen P."/>
            <person name="Husnik F."/>
            <person name="Darby A.C."/>
        </authorList>
    </citation>
    <scope>NUCLEOTIDE SEQUENCE [LARGE SCALE GENOMIC DNA]</scope>
    <source>
        <strain evidence="7 8">CB</strain>
    </source>
</reference>
<dbReference type="OrthoDB" id="5801564at2"/>
<dbReference type="Gene3D" id="3.30.160.150">
    <property type="entry name" value="Lipoprotein like domain"/>
    <property type="match status" value="1"/>
</dbReference>
<keyword evidence="1" id="KW-0732">Signal</keyword>
<evidence type="ECO:0000256" key="5">
    <source>
        <dbReference type="ARBA" id="ARBA00023288"/>
    </source>
</evidence>
<dbReference type="GO" id="GO:1990351">
    <property type="term" value="C:transporter complex"/>
    <property type="evidence" value="ECO:0007669"/>
    <property type="project" value="TreeGrafter"/>
</dbReference>
<dbReference type="RefSeq" id="WP_066283931.1">
    <property type="nucleotide sequence ID" value="NZ_CP013920.1"/>
</dbReference>
<dbReference type="PANTHER" id="PTHR38098">
    <property type="entry name" value="LPS-ASSEMBLY LIPOPROTEIN LPTE"/>
    <property type="match status" value="1"/>
</dbReference>
<dbReference type="PATRIC" id="fig|634113.3.peg.556"/>
<dbReference type="InterPro" id="IPR007485">
    <property type="entry name" value="LPS_assembly_LptE"/>
</dbReference>
<protein>
    <recommendedName>
        <fullName evidence="6">LPS-assembly lipoprotein LptE</fullName>
    </recommendedName>
</protein>
<evidence type="ECO:0000256" key="2">
    <source>
        <dbReference type="ARBA" id="ARBA00023136"/>
    </source>
</evidence>
<dbReference type="Proteomes" id="UP000069926">
    <property type="component" value="Chromosome"/>
</dbReference>
<evidence type="ECO:0000256" key="3">
    <source>
        <dbReference type="ARBA" id="ARBA00023139"/>
    </source>
</evidence>
<dbReference type="HAMAP" id="MF_01186">
    <property type="entry name" value="LPS_assembly_LptE"/>
    <property type="match status" value="1"/>
</dbReference>
<name>A0A120HPY1_9GAMM</name>
<keyword evidence="4 6" id="KW-0998">Cell outer membrane</keyword>
<dbReference type="STRING" id="634113.AUT07_00590"/>
<comment type="subunit">
    <text evidence="6">Component of the lipopolysaccharide transport and assembly complex. Interacts with LptD.</text>
</comment>
<keyword evidence="3" id="KW-0564">Palmitate</keyword>